<evidence type="ECO:0000313" key="1">
    <source>
        <dbReference type="EMBL" id="CBI11289.1"/>
    </source>
</evidence>
<reference evidence="1" key="1">
    <citation type="submission" date="2009-10" db="EMBL/GenBank/DDBJ databases">
        <title>Diversity of trophic interactions inside an arsenic-rich microbial ecosystem.</title>
        <authorList>
            <person name="Bertin P.N."/>
            <person name="Heinrich-Salmeron A."/>
            <person name="Pelletier E."/>
            <person name="Goulhen-Chollet F."/>
            <person name="Arsene-Ploetze F."/>
            <person name="Gallien S."/>
            <person name="Calteau A."/>
            <person name="Vallenet D."/>
            <person name="Casiot C."/>
            <person name="Chane-Woon-Ming B."/>
            <person name="Giloteaux L."/>
            <person name="Barakat M."/>
            <person name="Bonnefoy V."/>
            <person name="Bruneel O."/>
            <person name="Chandler M."/>
            <person name="Cleiss J."/>
            <person name="Duran R."/>
            <person name="Elbaz-Poulichet F."/>
            <person name="Fonknechten N."/>
            <person name="Lauga B."/>
            <person name="Mornico D."/>
            <person name="Ortet P."/>
            <person name="Schaeffer C."/>
            <person name="Siguier P."/>
            <person name="Alexander Thil Smith A."/>
            <person name="Van Dorsselaer A."/>
            <person name="Weissenbach J."/>
            <person name="Medigue C."/>
            <person name="Le Paslier D."/>
        </authorList>
    </citation>
    <scope>NUCLEOTIDE SEQUENCE</scope>
</reference>
<gene>
    <name evidence="1" type="ORF">CARN7_2105</name>
</gene>
<dbReference type="EMBL" id="CABR01000131">
    <property type="protein sequence ID" value="CBI11289.1"/>
    <property type="molecule type" value="Genomic_DNA"/>
</dbReference>
<accession>E6QVL6</accession>
<proteinExistence type="predicted"/>
<sequence length="67" mass="7466">MIQETLYCCNNISGNEPGGAMIVACFAYGGLAPSWRLREHCETFHSKVLARSLHKLAEYQFVAQLSC</sequence>
<protein>
    <submittedName>
        <fullName evidence="1">Uncharacterized protein</fullName>
    </submittedName>
</protein>
<dbReference type="AlphaFoldDB" id="E6QVL6"/>
<comment type="caution">
    <text evidence="1">The sequence shown here is derived from an EMBL/GenBank/DDBJ whole genome shotgun (WGS) entry which is preliminary data.</text>
</comment>
<name>E6QVL6_9ZZZZ</name>
<organism evidence="1">
    <name type="scientific">mine drainage metagenome</name>
    <dbReference type="NCBI Taxonomy" id="410659"/>
    <lineage>
        <taxon>unclassified sequences</taxon>
        <taxon>metagenomes</taxon>
        <taxon>ecological metagenomes</taxon>
    </lineage>
</organism>